<evidence type="ECO:0000313" key="1">
    <source>
        <dbReference type="EMBL" id="MBK1881347.1"/>
    </source>
</evidence>
<proteinExistence type="predicted"/>
<protein>
    <submittedName>
        <fullName evidence="1">Uncharacterized protein</fullName>
    </submittedName>
</protein>
<accession>A0A934VTC5</accession>
<dbReference type="AlphaFoldDB" id="A0A934VTC5"/>
<sequence length="448" mass="48680">MAQSRALATGVCVVSLAAGYISGGRQDNVTSSNEAKELEAAVPRGRGALTASTDAEAALLASLLKGRSPADLSTDELAKILESIATAHPNTEQLAWAKNKFTLQLLLPGLSFTQLQQLVESDLIPYWLDHDVMFAFGAKNPAAAIEWAQGQPSFVSVICGAATTDPVLAAEYYKQMLNEKSSNSIELYVISSEIATNLAKSGSGELLAFYDSLPTNARTGVLGDALLVIPESQLKDTLDGIFSRIESGSISLDQQFNANLRLIATRKPDQIKAWVDTLPPGTHRDSFDLILADGFSANGQVDQARAQLSRAIERYPGNEKQLLQHIQPDDFKLLSLFSESLPSEAKLTAADLQDRAISIMTTYSQSQPNGLMDLANALEDRTEQAELVSGALNDLLSKFSAGSTWKEENYDEYLQRIETRVRSMEFSEDDTSNILHTLDAFRESLQAP</sequence>
<organism evidence="1 2">
    <name type="scientific">Luteolibacter pohnpeiensis</name>
    <dbReference type="NCBI Taxonomy" id="454153"/>
    <lineage>
        <taxon>Bacteria</taxon>
        <taxon>Pseudomonadati</taxon>
        <taxon>Verrucomicrobiota</taxon>
        <taxon>Verrucomicrobiia</taxon>
        <taxon>Verrucomicrobiales</taxon>
        <taxon>Verrucomicrobiaceae</taxon>
        <taxon>Luteolibacter</taxon>
    </lineage>
</organism>
<evidence type="ECO:0000313" key="2">
    <source>
        <dbReference type="Proteomes" id="UP000603141"/>
    </source>
</evidence>
<gene>
    <name evidence="1" type="ORF">JIN85_02905</name>
</gene>
<dbReference type="EMBL" id="JAENIJ010000003">
    <property type="protein sequence ID" value="MBK1881347.1"/>
    <property type="molecule type" value="Genomic_DNA"/>
</dbReference>
<dbReference type="RefSeq" id="WP_200267458.1">
    <property type="nucleotide sequence ID" value="NZ_JAENIJ010000003.1"/>
</dbReference>
<dbReference type="Proteomes" id="UP000603141">
    <property type="component" value="Unassembled WGS sequence"/>
</dbReference>
<reference evidence="1" key="1">
    <citation type="submission" date="2021-01" db="EMBL/GenBank/DDBJ databases">
        <title>Modified the classification status of verrucomicrobia.</title>
        <authorList>
            <person name="Feng X."/>
        </authorList>
    </citation>
    <scope>NUCLEOTIDE SEQUENCE</scope>
    <source>
        <strain evidence="1">KCTC 22041</strain>
    </source>
</reference>
<keyword evidence="2" id="KW-1185">Reference proteome</keyword>
<comment type="caution">
    <text evidence="1">The sequence shown here is derived from an EMBL/GenBank/DDBJ whole genome shotgun (WGS) entry which is preliminary data.</text>
</comment>
<name>A0A934VTC5_9BACT</name>